<evidence type="ECO:0000313" key="2">
    <source>
        <dbReference type="EMBL" id="MCO6419555.1"/>
    </source>
</evidence>
<keyword evidence="3" id="KW-1185">Reference proteome</keyword>
<accession>A0ABT1DC90</accession>
<protein>
    <submittedName>
        <fullName evidence="2">Uncharacterized protein</fullName>
    </submittedName>
</protein>
<reference evidence="2 3" key="1">
    <citation type="submission" date="2021-12" db="EMBL/GenBank/DDBJ databases">
        <title>Siccirubricoccus leaddurans sp. nov., a high concentration Zn2+ tolerance bacterium.</title>
        <authorList>
            <person name="Cao Y."/>
        </authorList>
    </citation>
    <scope>NUCLEOTIDE SEQUENCE [LARGE SCALE GENOMIC DNA]</scope>
    <source>
        <strain evidence="2 3">KC 17139</strain>
    </source>
</reference>
<sequence>MLTLVARLLGMAIALAEAGEAAASGSPGPAPLAADRPVPVAHHAQDDSVFIEREYLVKGVPGRLPMWMLGAHQAAGRRVSPTARSAPMPRCACRSRRTIWRRASFCC</sequence>
<keyword evidence="1" id="KW-0732">Signal</keyword>
<proteinExistence type="predicted"/>
<dbReference type="EMBL" id="JAFIRR010000204">
    <property type="protein sequence ID" value="MCO6419555.1"/>
    <property type="molecule type" value="Genomic_DNA"/>
</dbReference>
<evidence type="ECO:0000256" key="1">
    <source>
        <dbReference type="SAM" id="SignalP"/>
    </source>
</evidence>
<comment type="caution">
    <text evidence="2">The sequence shown here is derived from an EMBL/GenBank/DDBJ whole genome shotgun (WGS) entry which is preliminary data.</text>
</comment>
<feature type="chain" id="PRO_5045798749" evidence="1">
    <location>
        <begin position="19"/>
        <end position="107"/>
    </location>
</feature>
<dbReference type="Proteomes" id="UP001523392">
    <property type="component" value="Unassembled WGS sequence"/>
</dbReference>
<organism evidence="2 3">
    <name type="scientific">Siccirubricoccus soli</name>
    <dbReference type="NCBI Taxonomy" id="2899147"/>
    <lineage>
        <taxon>Bacteria</taxon>
        <taxon>Pseudomonadati</taxon>
        <taxon>Pseudomonadota</taxon>
        <taxon>Alphaproteobacteria</taxon>
        <taxon>Acetobacterales</taxon>
        <taxon>Roseomonadaceae</taxon>
        <taxon>Siccirubricoccus</taxon>
    </lineage>
</organism>
<name>A0ABT1DC90_9PROT</name>
<feature type="signal peptide" evidence="1">
    <location>
        <begin position="1"/>
        <end position="18"/>
    </location>
</feature>
<evidence type="ECO:0000313" key="3">
    <source>
        <dbReference type="Proteomes" id="UP001523392"/>
    </source>
</evidence>
<gene>
    <name evidence="2" type="ORF">JYK14_25815</name>
</gene>
<dbReference type="RefSeq" id="WP_252956243.1">
    <property type="nucleotide sequence ID" value="NZ_JAFIRR010000204.1"/>
</dbReference>